<sequence>MTERQRERQSIINTLVGPIESIGESHVDRKVLENMDFAEEVILYLVDTLERNAEYKGYEKSRIDIAARSQMVLRNIREMVDSWEGQDGE</sequence>
<accession>A0A9D2I554</accession>
<reference evidence="1" key="2">
    <citation type="submission" date="2021-04" db="EMBL/GenBank/DDBJ databases">
        <authorList>
            <person name="Gilroy R."/>
        </authorList>
    </citation>
    <scope>NUCLEOTIDE SEQUENCE</scope>
    <source>
        <strain evidence="1">CHK179-7159</strain>
    </source>
</reference>
<organism evidence="1 2">
    <name type="scientific">Candidatus Eisenbergiella merdipullorum</name>
    <dbReference type="NCBI Taxonomy" id="2838553"/>
    <lineage>
        <taxon>Bacteria</taxon>
        <taxon>Bacillati</taxon>
        <taxon>Bacillota</taxon>
        <taxon>Clostridia</taxon>
        <taxon>Lachnospirales</taxon>
        <taxon>Lachnospiraceae</taxon>
        <taxon>Eisenbergiella</taxon>
    </lineage>
</organism>
<protein>
    <submittedName>
        <fullName evidence="1">Uncharacterized protein</fullName>
    </submittedName>
</protein>
<dbReference type="AlphaFoldDB" id="A0A9D2I554"/>
<name>A0A9D2I554_9FIRM</name>
<gene>
    <name evidence="1" type="ORF">H9717_02215</name>
</gene>
<dbReference type="EMBL" id="DWYY01000026">
    <property type="protein sequence ID" value="HJA91928.1"/>
    <property type="molecule type" value="Genomic_DNA"/>
</dbReference>
<comment type="caution">
    <text evidence="1">The sequence shown here is derived from an EMBL/GenBank/DDBJ whole genome shotgun (WGS) entry which is preliminary data.</text>
</comment>
<evidence type="ECO:0000313" key="1">
    <source>
        <dbReference type="EMBL" id="HJA91928.1"/>
    </source>
</evidence>
<evidence type="ECO:0000313" key="2">
    <source>
        <dbReference type="Proteomes" id="UP000886858"/>
    </source>
</evidence>
<proteinExistence type="predicted"/>
<reference evidence="1" key="1">
    <citation type="journal article" date="2021" name="PeerJ">
        <title>Extensive microbial diversity within the chicken gut microbiome revealed by metagenomics and culture.</title>
        <authorList>
            <person name="Gilroy R."/>
            <person name="Ravi A."/>
            <person name="Getino M."/>
            <person name="Pursley I."/>
            <person name="Horton D.L."/>
            <person name="Alikhan N.F."/>
            <person name="Baker D."/>
            <person name="Gharbi K."/>
            <person name="Hall N."/>
            <person name="Watson M."/>
            <person name="Adriaenssens E.M."/>
            <person name="Foster-Nyarko E."/>
            <person name="Jarju S."/>
            <person name="Secka A."/>
            <person name="Antonio M."/>
            <person name="Oren A."/>
            <person name="Chaudhuri R.R."/>
            <person name="La Ragione R."/>
            <person name="Hildebrand F."/>
            <person name="Pallen M.J."/>
        </authorList>
    </citation>
    <scope>NUCLEOTIDE SEQUENCE</scope>
    <source>
        <strain evidence="1">CHK179-7159</strain>
    </source>
</reference>
<dbReference type="Proteomes" id="UP000886858">
    <property type="component" value="Unassembled WGS sequence"/>
</dbReference>